<reference evidence="8" key="1">
    <citation type="submission" date="2017-02" db="UniProtKB">
        <authorList>
            <consortium name="WormBaseParasite"/>
        </authorList>
    </citation>
    <scope>IDENTIFICATION</scope>
</reference>
<dbReference type="PROSITE" id="PS50255">
    <property type="entry name" value="CYTOCHROME_B5_2"/>
    <property type="match status" value="1"/>
</dbReference>
<dbReference type="PANTHER" id="PTHR19359:SF95">
    <property type="entry name" value="CYTOCHROME B5 TYPE B"/>
    <property type="match status" value="1"/>
</dbReference>
<dbReference type="WBParaSite" id="TCLT_0000855801-mRNA-1">
    <property type="protein sequence ID" value="TCLT_0000855801-mRNA-1"/>
    <property type="gene ID" value="TCLT_0000855801"/>
</dbReference>
<evidence type="ECO:0000313" key="6">
    <source>
        <dbReference type="EMBL" id="VDN06116.1"/>
    </source>
</evidence>
<dbReference type="STRING" id="103827.A0A0N5D6A3"/>
<evidence type="ECO:0000313" key="7">
    <source>
        <dbReference type="Proteomes" id="UP000276776"/>
    </source>
</evidence>
<dbReference type="GO" id="GO:0046872">
    <property type="term" value="F:metal ion binding"/>
    <property type="evidence" value="ECO:0007669"/>
    <property type="project" value="UniProtKB-KW"/>
</dbReference>
<dbReference type="InterPro" id="IPR001199">
    <property type="entry name" value="Cyt_B5-like_heme/steroid-bd"/>
</dbReference>
<dbReference type="Proteomes" id="UP000276776">
    <property type="component" value="Unassembled WGS sequence"/>
</dbReference>
<proteinExistence type="inferred from homology"/>
<dbReference type="Gene3D" id="3.10.120.10">
    <property type="entry name" value="Cytochrome b5-like heme/steroid binding domain"/>
    <property type="match status" value="1"/>
</dbReference>
<keyword evidence="2" id="KW-0479">Metal-binding</keyword>
<sequence>MQWLLAIYSVTYMMQFFYNGVEGRSRDEVHVQCGKNSEYTKSEVLRHNKPNNLWIIYGTNVFDVTEYYPDHPGGERMLRQAGKNATTAILNVPAHFPVRHLIISTLSKLCIGKVKD</sequence>
<keyword evidence="7" id="KW-1185">Reference proteome</keyword>
<dbReference type="OMA" id="CTHDDLW"/>
<dbReference type="InterPro" id="IPR050668">
    <property type="entry name" value="Cytochrome_b5"/>
</dbReference>
<dbReference type="EMBL" id="UYYF01004649">
    <property type="protein sequence ID" value="VDN06116.1"/>
    <property type="molecule type" value="Genomic_DNA"/>
</dbReference>
<dbReference type="PANTHER" id="PTHR19359">
    <property type="entry name" value="CYTOCHROME B5"/>
    <property type="match status" value="1"/>
</dbReference>
<feature type="domain" description="Cytochrome b5 heme-binding" evidence="5">
    <location>
        <begin position="36"/>
        <end position="115"/>
    </location>
</feature>
<dbReference type="OrthoDB" id="260519at2759"/>
<gene>
    <name evidence="6" type="ORF">TCLT_LOCUS8547</name>
</gene>
<dbReference type="InterPro" id="IPR036400">
    <property type="entry name" value="Cyt_B5-like_heme/steroid_sf"/>
</dbReference>
<comment type="similarity">
    <text evidence="4">Belongs to the cytochrome b5 family.</text>
</comment>
<evidence type="ECO:0000256" key="3">
    <source>
        <dbReference type="ARBA" id="ARBA00023004"/>
    </source>
</evidence>
<dbReference type="GO" id="GO:0020037">
    <property type="term" value="F:heme binding"/>
    <property type="evidence" value="ECO:0007669"/>
    <property type="project" value="TreeGrafter"/>
</dbReference>
<evidence type="ECO:0000256" key="4">
    <source>
        <dbReference type="ARBA" id="ARBA00038168"/>
    </source>
</evidence>
<keyword evidence="3" id="KW-0408">Iron</keyword>
<dbReference type="GO" id="GO:0016020">
    <property type="term" value="C:membrane"/>
    <property type="evidence" value="ECO:0007669"/>
    <property type="project" value="TreeGrafter"/>
</dbReference>
<evidence type="ECO:0000313" key="8">
    <source>
        <dbReference type="WBParaSite" id="TCLT_0000855801-mRNA-1"/>
    </source>
</evidence>
<evidence type="ECO:0000259" key="5">
    <source>
        <dbReference type="PROSITE" id="PS50255"/>
    </source>
</evidence>
<organism evidence="8">
    <name type="scientific">Thelazia callipaeda</name>
    <name type="common">Oriental eyeworm</name>
    <name type="synonym">Parasitic nematode</name>
    <dbReference type="NCBI Taxonomy" id="103827"/>
    <lineage>
        <taxon>Eukaryota</taxon>
        <taxon>Metazoa</taxon>
        <taxon>Ecdysozoa</taxon>
        <taxon>Nematoda</taxon>
        <taxon>Chromadorea</taxon>
        <taxon>Rhabditida</taxon>
        <taxon>Spirurina</taxon>
        <taxon>Spiruromorpha</taxon>
        <taxon>Thelazioidea</taxon>
        <taxon>Thelaziidae</taxon>
        <taxon>Thelazia</taxon>
    </lineage>
</organism>
<evidence type="ECO:0000256" key="1">
    <source>
        <dbReference type="ARBA" id="ARBA00022617"/>
    </source>
</evidence>
<name>A0A0N5D6A3_THECL</name>
<protein>
    <submittedName>
        <fullName evidence="8">Cytochrome b5 heme-binding domain-containing protein</fullName>
    </submittedName>
</protein>
<dbReference type="AlphaFoldDB" id="A0A0N5D6A3"/>
<dbReference type="Pfam" id="PF00173">
    <property type="entry name" value="Cyt-b5"/>
    <property type="match status" value="1"/>
</dbReference>
<keyword evidence="1" id="KW-0349">Heme</keyword>
<reference evidence="6 7" key="2">
    <citation type="submission" date="2018-11" db="EMBL/GenBank/DDBJ databases">
        <authorList>
            <consortium name="Pathogen Informatics"/>
        </authorList>
    </citation>
    <scope>NUCLEOTIDE SEQUENCE [LARGE SCALE GENOMIC DNA]</scope>
</reference>
<evidence type="ECO:0000256" key="2">
    <source>
        <dbReference type="ARBA" id="ARBA00022723"/>
    </source>
</evidence>
<dbReference type="SMART" id="SM01117">
    <property type="entry name" value="Cyt-b5"/>
    <property type="match status" value="1"/>
</dbReference>
<dbReference type="SUPFAM" id="SSF55856">
    <property type="entry name" value="Cytochrome b5-like heme/steroid binding domain"/>
    <property type="match status" value="1"/>
</dbReference>
<accession>A0A0N5D6A3</accession>